<dbReference type="PRINTS" id="PR00364">
    <property type="entry name" value="DISEASERSIST"/>
</dbReference>
<keyword evidence="4" id="KW-0520">NAD</keyword>
<dbReference type="SMART" id="SM00255">
    <property type="entry name" value="TIR"/>
    <property type="match status" value="1"/>
</dbReference>
<dbReference type="Gene3D" id="1.10.8.430">
    <property type="entry name" value="Helical domain of apoptotic protease-activating factors"/>
    <property type="match status" value="2"/>
</dbReference>
<reference evidence="6 7" key="1">
    <citation type="submission" date="2020-09" db="EMBL/GenBank/DDBJ databases">
        <authorList>
            <person name="Ashkenazy H."/>
        </authorList>
    </citation>
    <scope>NUCLEOTIDE SEQUENCE [LARGE SCALE GENOMIC DNA]</scope>
    <source>
        <strain evidence="7">cv. Cdm-0</strain>
    </source>
</reference>
<keyword evidence="3" id="KW-0611">Plant defense</keyword>
<dbReference type="InterPro" id="IPR002182">
    <property type="entry name" value="NB-ARC"/>
</dbReference>
<evidence type="ECO:0000256" key="3">
    <source>
        <dbReference type="ARBA" id="ARBA00022821"/>
    </source>
</evidence>
<dbReference type="PANTHER" id="PTHR11017:SF385">
    <property type="entry name" value="DISEASE RESISTANCE PROTEIN (TIR-NBS-LRR CLASS)-RELATED"/>
    <property type="match status" value="1"/>
</dbReference>
<dbReference type="GO" id="GO:0043531">
    <property type="term" value="F:ADP binding"/>
    <property type="evidence" value="ECO:0007669"/>
    <property type="project" value="InterPro"/>
</dbReference>
<dbReference type="InterPro" id="IPR003593">
    <property type="entry name" value="AAA+_ATPase"/>
</dbReference>
<gene>
    <name evidence="6" type="ORF">AT9943_LOCUS2285</name>
</gene>
<evidence type="ECO:0000313" key="7">
    <source>
        <dbReference type="Proteomes" id="UP000516314"/>
    </source>
</evidence>
<evidence type="ECO:0000259" key="5">
    <source>
        <dbReference type="PROSITE" id="PS50104"/>
    </source>
</evidence>
<dbReference type="EMBL" id="LR881466">
    <property type="protein sequence ID" value="CAD5313802.1"/>
    <property type="molecule type" value="Genomic_DNA"/>
</dbReference>
<dbReference type="PROSITE" id="PS50104">
    <property type="entry name" value="TIR"/>
    <property type="match status" value="1"/>
</dbReference>
<dbReference type="InterPro" id="IPR035897">
    <property type="entry name" value="Toll_tir_struct_dom_sf"/>
</dbReference>
<dbReference type="SUPFAM" id="SSF46785">
    <property type="entry name" value="Winged helix' DNA-binding domain"/>
    <property type="match status" value="2"/>
</dbReference>
<evidence type="ECO:0000313" key="6">
    <source>
        <dbReference type="EMBL" id="CAD5313802.1"/>
    </source>
</evidence>
<dbReference type="InterPro" id="IPR058192">
    <property type="entry name" value="WHD_ROQ1-like"/>
</dbReference>
<dbReference type="InterPro" id="IPR036390">
    <property type="entry name" value="WH_DNA-bd_sf"/>
</dbReference>
<evidence type="ECO:0000256" key="1">
    <source>
        <dbReference type="ARBA" id="ARBA00022614"/>
    </source>
</evidence>
<feature type="domain" description="TIR" evidence="5">
    <location>
        <begin position="1232"/>
        <end position="1419"/>
    </location>
</feature>
<dbReference type="SMART" id="SM00382">
    <property type="entry name" value="AAA"/>
    <property type="match status" value="2"/>
</dbReference>
<dbReference type="InterPro" id="IPR032675">
    <property type="entry name" value="LRR_dom_sf"/>
</dbReference>
<sequence>MIELVVKRVLAELSNTPEKVGEFIVGLESPLKDLTGLIDTESSSGVQVLGLYGMGGIGKTTLAKAFYNKIVGNFEQRAFISDIRERSSAENGLVTLQKTLIKELFRLVPEIEDVSIGLEKIKANVHEKKIIVVLDDVDHIDQVHALVGETRWYGQGTLIVITTRDSEILSKLSVNQQYEVKCLTEPQALKLFSYHSLRKEEPTKNLLALSKKIVQISGLLPLAVEVFGSLLYDKKEEKDWQTQLDKLKKTQPGNLQDVLELSFKSLDDEEKKVFLDIACLFLKMEIKKDEVVIVLKGCGLNAEAALSVLRQKSLVKILANDTLWMHDQIRDMGRQMVLKESREDPGLRSRLWDRGEIMTGTSSIRGIVLDFKKKFARDPTADEIVSRNLRNNPGIYSVFNYLKNKLVRFPAEEKPKSSEITIPVESFAPMTKLRLLQINNVELEGNLKLLPSELKWIQWKGCPLENLPPDFLARQLSVLDLSESGIRQVQTLRNKMVDENLKVVILRGCHSLEAIPDLSNHEALEKLVFEQCTLLVKVPKSVGNLRKLIHLDFRRCSKLSEFLVDVSGLKLLEKLFLSGCSDLSVLPENIGAMTSLKELLLDGTAIKNLPESINRLQNLEILSLRGCKIQELPLCIGTLKSLEKLYLDDTALKNLPSSIGDLKNLQDLHLVRCTSLSKIPDSINELKSLKKLFINGSAVEELPLKPSSLPSLYDFSAGDCKFLKQVPSSIGRLNSLLQLQLSSTPIEALPEEIGALHFIRELELRNCKFLKFLPKSIGDMDTLYSLNLEGSNIEELPEEFGKLEKLVELRMSNCKMLKRLPESFGDLKSLHRLYMKETLVSELPESFGNLSNLMVLEMLKKPLFRISESNVPGTSEEPRFVEVPNSFSKLLKLEELDACSWRISGKIPDDLEKLSCLMKLNLGNNYFHSLPSSLVKLSNLQELSLRDCRELKRLPPLPCKLEQLNLANCFSLESVSDLSELTILTDLNLTNCAKVVDIPGLEHLMALKRLYMTGCNSNYSLAVKKRLSKASLKMMRNLSLPGNRVPDWFSQGPVTFSAQPNRELRGVIIAVVVALNDETEDDDYQLPDVMEVQAQIHKLDHHKCTNTLHLSGVPRTNNDQLHICRYSAFHPLVTMLKDGYTIQVIKRNPPIKQGVELKMHGIHLVYEGDDDLEGRENTLPEAQQTVSQKLANFFSSVSAFLEALTFNIDFEEERSEIMMKAGAVVSNPRSRVKWDAFLSFQRDTSHNFTDRLYEALVKEELRVWNDDLERVDHDHDHELRPSLVEAIEDSVAFVVVLSPNYANSHLRLEELAKLCDLKCLMVPIFYKVEPREVKEQNGPFEKDFEEHSKRFGEEKIQRWKGAMTTVGNISGFICGFWNPRIEKRHEVRAKTVGDDNEGINREKVDDMIDLVVKKVVAAVRNRPEIVADYTVGLESPIKDLMKLFNTESSSGIQVMGLYGMGGIGKTTLAKAFYNKIIVNFNRHRVFIESVRGKSSDQDGLVNLQKTLIKELFRLVPEIEDVSIGLEKIKENVHEKKIIVVLDDVDHIDQVNALVGETSWYGEGSLIVITTRDSEILSKLSVNQQYEVKCLTEPQALKLFSFYSLRKEKPPTQGLLELSKKIAEVTGLLPLAVKVFGSHFYDKDENEWQVELEKLKTQQDKLHGVLALSFKSLDEEEKKIFLDIACLFLKMDITKEEVVDILKGCGLNAEAALRVLIQKSLLTILTDDTLWMHDQIRDMGRQMVHKESSDDPEMRSRLWDRGEIMNVLDYMKGTSSIRGIVLDFNKKFARDPTADEIFSSNLRNNPGIYSVFNYLKNKLVRFPAEEKPKRSEITIPVESFAPMKKLRLLQINNVELEGDLKLLPSELKWIQWKGFPLENLPPDILSRQLGVLDLSESGVRRVKTLPRKRGDENLKVVNLRGCHGLEAIPDLSNHNALEKLVLERCNLLVKVPRSVGNLGKLLQLDLRRCSSLSEFLGDVSGLKCLEKLFLSGCSNLSVLPENIGSMPCLKELLLDGTAISNLPYSIFRLQKLEKLSLMGCRSIEELPSCVGYLTSLEDLYLDDTALRNLPSSIGDLKNLQKLHLMRCTSLSKIPETINKLMSLKELFINGSAVEELPIETGSLLCLTDLSAGDCKFLKQVPSSIGGLNSLLQLQLDSTPIEALPEEIGDLHFIRQLDLRNCKSLKALPKTIGKMDTLYSLNLVGSNIEELPEEFGKLENLVELRMNNCKMLKRLPKSFGDLKSLHRLYMQETLVAELPENFGNLSNLMVLKILKKPLRRSSESEASGTSEEPRFVELPYSFANLSSLEELDACSCRISGQIRDDLEKLSSMRILNLGNNYFHSLPSSLVKLSNLQELSLRDCRELKRLPPLPWKLEQLNLENCFSLESISDLSNLKILENLNLTNCDKVVDIPGLEHLTALKRLYMTGCNSNYSLAVKKRLSKASLKMMRNLSLPGNRVPDWFSQGPVTFSAQPNRELRGVIIAVVVALNDETEDDDYQLPDVMEVQAQIHKLDHHKCTNTLHLSGVPRTNNDQLHICRYSAFHPLVTMLKDGYTIQVIKRNPPIKQGVELKMHGIHLVYEGDDDLEGRENTLPEAQQTVSQKLANFFSSFEEGEASAKGDSTVA</sequence>
<name>A0A7G2DYD0_ARATH</name>
<evidence type="ECO:0000256" key="4">
    <source>
        <dbReference type="ARBA" id="ARBA00023027"/>
    </source>
</evidence>
<dbReference type="Gene3D" id="3.80.10.10">
    <property type="entry name" value="Ribonuclease Inhibitor"/>
    <property type="match status" value="7"/>
</dbReference>
<dbReference type="Gene3D" id="3.40.50.10140">
    <property type="entry name" value="Toll/interleukin-1 receptor homology (TIR) domain"/>
    <property type="match status" value="1"/>
</dbReference>
<dbReference type="InterPro" id="IPR042197">
    <property type="entry name" value="Apaf_helical"/>
</dbReference>
<dbReference type="InterPro" id="IPR055414">
    <property type="entry name" value="LRR_R13L4/SHOC2-like"/>
</dbReference>
<dbReference type="Gene3D" id="3.40.50.300">
    <property type="entry name" value="P-loop containing nucleotide triphosphate hydrolases"/>
    <property type="match status" value="2"/>
</dbReference>
<accession>A0A7G2DYD0</accession>
<dbReference type="PANTHER" id="PTHR11017">
    <property type="entry name" value="LEUCINE-RICH REPEAT-CONTAINING PROTEIN"/>
    <property type="match status" value="1"/>
</dbReference>
<dbReference type="InterPro" id="IPR044974">
    <property type="entry name" value="Disease_R_plants"/>
</dbReference>
<dbReference type="InterPro" id="IPR000157">
    <property type="entry name" value="TIR_dom"/>
</dbReference>
<dbReference type="SUPFAM" id="SSF52540">
    <property type="entry name" value="P-loop containing nucleoside triphosphate hydrolases"/>
    <property type="match status" value="2"/>
</dbReference>
<keyword evidence="2" id="KW-0677">Repeat</keyword>
<dbReference type="InterPro" id="IPR001611">
    <property type="entry name" value="Leu-rich_rpt"/>
</dbReference>
<dbReference type="GO" id="GO:0006952">
    <property type="term" value="P:defense response"/>
    <property type="evidence" value="ECO:0007669"/>
    <property type="project" value="UniProtKB-KW"/>
</dbReference>
<dbReference type="Pfam" id="PF23598">
    <property type="entry name" value="LRR_14"/>
    <property type="match status" value="3"/>
</dbReference>
<dbReference type="Pfam" id="PF01582">
    <property type="entry name" value="TIR"/>
    <property type="match status" value="1"/>
</dbReference>
<dbReference type="SUPFAM" id="SSF52200">
    <property type="entry name" value="Toll/Interleukin receptor TIR domain"/>
    <property type="match status" value="1"/>
</dbReference>
<dbReference type="PROSITE" id="PS51450">
    <property type="entry name" value="LRR"/>
    <property type="match status" value="1"/>
</dbReference>
<dbReference type="InterPro" id="IPR027417">
    <property type="entry name" value="P-loop_NTPase"/>
</dbReference>
<dbReference type="Pfam" id="PF23282">
    <property type="entry name" value="WHD_ROQ1"/>
    <property type="match status" value="2"/>
</dbReference>
<keyword evidence="1" id="KW-0433">Leucine-rich repeat</keyword>
<dbReference type="GO" id="GO:0007165">
    <property type="term" value="P:signal transduction"/>
    <property type="evidence" value="ECO:0007669"/>
    <property type="project" value="InterPro"/>
</dbReference>
<dbReference type="SMART" id="SM00369">
    <property type="entry name" value="LRR_TYP"/>
    <property type="match status" value="13"/>
</dbReference>
<dbReference type="GO" id="GO:0051707">
    <property type="term" value="P:response to other organism"/>
    <property type="evidence" value="ECO:0007669"/>
    <property type="project" value="UniProtKB-ARBA"/>
</dbReference>
<proteinExistence type="predicted"/>
<dbReference type="InterPro" id="IPR003591">
    <property type="entry name" value="Leu-rich_rpt_typical-subtyp"/>
</dbReference>
<dbReference type="Pfam" id="PF00931">
    <property type="entry name" value="NB-ARC"/>
    <property type="match status" value="2"/>
</dbReference>
<dbReference type="SUPFAM" id="SSF52058">
    <property type="entry name" value="L domain-like"/>
    <property type="match status" value="4"/>
</dbReference>
<dbReference type="Proteomes" id="UP000516314">
    <property type="component" value="Chromosome 1"/>
</dbReference>
<organism evidence="6 7">
    <name type="scientific">Arabidopsis thaliana</name>
    <name type="common">Mouse-ear cress</name>
    <dbReference type="NCBI Taxonomy" id="3702"/>
    <lineage>
        <taxon>Eukaryota</taxon>
        <taxon>Viridiplantae</taxon>
        <taxon>Streptophyta</taxon>
        <taxon>Embryophyta</taxon>
        <taxon>Tracheophyta</taxon>
        <taxon>Spermatophyta</taxon>
        <taxon>Magnoliopsida</taxon>
        <taxon>eudicotyledons</taxon>
        <taxon>Gunneridae</taxon>
        <taxon>Pentapetalae</taxon>
        <taxon>rosids</taxon>
        <taxon>malvids</taxon>
        <taxon>Brassicales</taxon>
        <taxon>Brassicaceae</taxon>
        <taxon>Camelineae</taxon>
        <taxon>Arabidopsis</taxon>
    </lineage>
</organism>
<protein>
    <submittedName>
        <fullName evidence="6">(thale cress) hypothetical protein</fullName>
    </submittedName>
</protein>
<evidence type="ECO:0000256" key="2">
    <source>
        <dbReference type="ARBA" id="ARBA00022737"/>
    </source>
</evidence>